<dbReference type="GO" id="GO:0003676">
    <property type="term" value="F:nucleic acid binding"/>
    <property type="evidence" value="ECO:0007669"/>
    <property type="project" value="InterPro"/>
</dbReference>
<accession>E3N976</accession>
<organism evidence="3">
    <name type="scientific">Caenorhabditis remanei</name>
    <name type="common">Caenorhabditis vulgaris</name>
    <dbReference type="NCBI Taxonomy" id="31234"/>
    <lineage>
        <taxon>Eukaryota</taxon>
        <taxon>Metazoa</taxon>
        <taxon>Ecdysozoa</taxon>
        <taxon>Nematoda</taxon>
        <taxon>Chromadorea</taxon>
        <taxon>Rhabditida</taxon>
        <taxon>Rhabditina</taxon>
        <taxon>Rhabditomorpha</taxon>
        <taxon>Rhabditoidea</taxon>
        <taxon>Rhabditidae</taxon>
        <taxon>Peloderinae</taxon>
        <taxon>Caenorhabditis</taxon>
    </lineage>
</organism>
<evidence type="ECO:0000313" key="2">
    <source>
        <dbReference type="EMBL" id="EFO90171.1"/>
    </source>
</evidence>
<dbReference type="AlphaFoldDB" id="E3N976"/>
<dbReference type="HOGENOM" id="CLU_1090828_0_0_1"/>
<dbReference type="SUPFAM" id="SSF54928">
    <property type="entry name" value="RNA-binding domain, RBD"/>
    <property type="match status" value="1"/>
</dbReference>
<proteinExistence type="predicted"/>
<dbReference type="InterPro" id="IPR035979">
    <property type="entry name" value="RBD_domain_sf"/>
</dbReference>
<keyword evidence="1" id="KW-0472">Membrane</keyword>
<dbReference type="Gene3D" id="3.30.70.330">
    <property type="match status" value="1"/>
</dbReference>
<dbReference type="InParanoid" id="E3N976"/>
<dbReference type="FunCoup" id="E3N976">
    <property type="interactions" value="206"/>
</dbReference>
<keyword evidence="3" id="KW-1185">Reference proteome</keyword>
<feature type="transmembrane region" description="Helical" evidence="1">
    <location>
        <begin position="70"/>
        <end position="94"/>
    </location>
</feature>
<keyword evidence="1" id="KW-1133">Transmembrane helix</keyword>
<keyword evidence="1" id="KW-0812">Transmembrane</keyword>
<sequence>MMQGRRIVRYGTERRFFDRTRNYTHRFLHFLDTLLDTLINRPIQSFRRLYKWYTYDFDIGYALQTIWGVWFIYLLLQLVNTYTPIFSLTVYAMFNSVDATIQAGEFIYWFLTNYWPAIILIALIGLATWRYHCHRHRETHDLLWSYVDDEDDAYVSLPVNEPTGWGDLDPDVDPTPPDFQAPTIYVKISGMVALIPGLAMHEIITRINQSIKEKLGPYIWHKVTVDTRIAMVFVKFRNFQDSTSCFKRIDGLVFDGQTVGVLYVTEERYNQRFPPTRFRIPIRA</sequence>
<evidence type="ECO:0000256" key="1">
    <source>
        <dbReference type="SAM" id="Phobius"/>
    </source>
</evidence>
<gene>
    <name evidence="2" type="ORF">CRE_24177</name>
</gene>
<dbReference type="OrthoDB" id="5869172at2759"/>
<reference evidence="2" key="1">
    <citation type="submission" date="2007-07" db="EMBL/GenBank/DDBJ databases">
        <title>PCAP assembly of the Caenorhabditis remanei genome.</title>
        <authorList>
            <consortium name="The Caenorhabditis remanei Sequencing Consortium"/>
            <person name="Wilson R.K."/>
        </authorList>
    </citation>
    <scope>NUCLEOTIDE SEQUENCE [LARGE SCALE GENOMIC DNA]</scope>
    <source>
        <strain evidence="2">PB4641</strain>
    </source>
</reference>
<dbReference type="OMA" id="NICDIRR"/>
<evidence type="ECO:0000313" key="3">
    <source>
        <dbReference type="Proteomes" id="UP000008281"/>
    </source>
</evidence>
<name>E3N976_CAERE</name>
<protein>
    <recommendedName>
        <fullName evidence="4">RRM domain-containing protein</fullName>
    </recommendedName>
</protein>
<dbReference type="EMBL" id="DS268563">
    <property type="protein sequence ID" value="EFO90171.1"/>
    <property type="molecule type" value="Genomic_DNA"/>
</dbReference>
<evidence type="ECO:0008006" key="4">
    <source>
        <dbReference type="Google" id="ProtNLM"/>
    </source>
</evidence>
<dbReference type="eggNOG" id="ENOG502TIH6">
    <property type="taxonomic scope" value="Eukaryota"/>
</dbReference>
<dbReference type="InterPro" id="IPR012677">
    <property type="entry name" value="Nucleotide-bd_a/b_plait_sf"/>
</dbReference>
<feature type="transmembrane region" description="Helical" evidence="1">
    <location>
        <begin position="106"/>
        <end position="129"/>
    </location>
</feature>
<dbReference type="Proteomes" id="UP000008281">
    <property type="component" value="Unassembled WGS sequence"/>
</dbReference>